<proteinExistence type="predicted"/>
<gene>
    <name evidence="2" type="ORF">SAMN05660209_01189</name>
</gene>
<dbReference type="PRINTS" id="PR00412">
    <property type="entry name" value="EPOXHYDRLASE"/>
</dbReference>
<dbReference type="Proteomes" id="UP000198921">
    <property type="component" value="Unassembled WGS sequence"/>
</dbReference>
<dbReference type="InterPro" id="IPR000073">
    <property type="entry name" value="AB_hydrolase_1"/>
</dbReference>
<dbReference type="PRINTS" id="PR00111">
    <property type="entry name" value="ABHYDROLASE"/>
</dbReference>
<reference evidence="3" key="1">
    <citation type="submission" date="2016-10" db="EMBL/GenBank/DDBJ databases">
        <authorList>
            <person name="Varghese N."/>
            <person name="Submissions S."/>
        </authorList>
    </citation>
    <scope>NUCLEOTIDE SEQUENCE [LARGE SCALE GENOMIC DNA]</scope>
    <source>
        <strain evidence="3">DSM 45422</strain>
    </source>
</reference>
<evidence type="ECO:0000259" key="1">
    <source>
        <dbReference type="Pfam" id="PF00561"/>
    </source>
</evidence>
<dbReference type="Gene3D" id="3.40.50.1820">
    <property type="entry name" value="alpha/beta hydrolase"/>
    <property type="match status" value="1"/>
</dbReference>
<dbReference type="GO" id="GO:0003824">
    <property type="term" value="F:catalytic activity"/>
    <property type="evidence" value="ECO:0007669"/>
    <property type="project" value="InterPro"/>
</dbReference>
<protein>
    <submittedName>
        <fullName evidence="2">Pimeloyl-ACP methyl ester carboxylesterase</fullName>
    </submittedName>
</protein>
<feature type="domain" description="AB hydrolase-1" evidence="1">
    <location>
        <begin position="20"/>
        <end position="246"/>
    </location>
</feature>
<dbReference type="SUPFAM" id="SSF53474">
    <property type="entry name" value="alpha/beta-Hydrolases"/>
    <property type="match status" value="1"/>
</dbReference>
<organism evidence="2 3">
    <name type="scientific">Geodermatophilus africanus</name>
    <dbReference type="NCBI Taxonomy" id="1137993"/>
    <lineage>
        <taxon>Bacteria</taxon>
        <taxon>Bacillati</taxon>
        <taxon>Actinomycetota</taxon>
        <taxon>Actinomycetes</taxon>
        <taxon>Geodermatophilales</taxon>
        <taxon>Geodermatophilaceae</taxon>
        <taxon>Geodermatophilus</taxon>
    </lineage>
</organism>
<accession>A0A1H3EFE6</accession>
<dbReference type="InterPro" id="IPR029058">
    <property type="entry name" value="AB_hydrolase_fold"/>
</dbReference>
<dbReference type="InterPro" id="IPR000639">
    <property type="entry name" value="Epox_hydrolase-like"/>
</dbReference>
<dbReference type="Pfam" id="PF00561">
    <property type="entry name" value="Abhydrolase_1"/>
    <property type="match status" value="1"/>
</dbReference>
<dbReference type="AlphaFoldDB" id="A0A1H3EFE6"/>
<dbReference type="STRING" id="1137993.SAMN05660209_01189"/>
<evidence type="ECO:0000313" key="2">
    <source>
        <dbReference type="EMBL" id="SDX77463.1"/>
    </source>
</evidence>
<evidence type="ECO:0000313" key="3">
    <source>
        <dbReference type="Proteomes" id="UP000198921"/>
    </source>
</evidence>
<sequence length="259" mass="27483">MILWDWAAVILPHDEAGSGPAVVLIHAGIADRTMWSEYVERLADAGYRAVAVDLPGFGEARVASGEQAPWADVLRTMDGLAIVRAALVGSSFGGAVALRAALVAPDRVSALALISAPPPALEPSPELKAAWEAEEAALQRGDIEAAVEAVVHAWTLPDASPELRERVAAMQRRAFALQAEAPPTTEAPDPVEQRPDALARLSVPTLVAAGELDKRDFRQGAEAMARALPRARHAVIEGAGHLPPLETPETFWELMLACL</sequence>
<keyword evidence="3" id="KW-1185">Reference proteome</keyword>
<dbReference type="InterPro" id="IPR050228">
    <property type="entry name" value="Carboxylesterase_BioH"/>
</dbReference>
<dbReference type="RefSeq" id="WP_091152497.1">
    <property type="nucleotide sequence ID" value="NZ_FNOT01000003.1"/>
</dbReference>
<name>A0A1H3EFE6_9ACTN</name>
<dbReference type="EMBL" id="FNOT01000003">
    <property type="protein sequence ID" value="SDX77463.1"/>
    <property type="molecule type" value="Genomic_DNA"/>
</dbReference>
<dbReference type="PANTHER" id="PTHR43194">
    <property type="entry name" value="HYDROLASE ALPHA/BETA FOLD FAMILY"/>
    <property type="match status" value="1"/>
</dbReference>
<dbReference type="PANTHER" id="PTHR43194:SF5">
    <property type="entry name" value="PIMELOYL-[ACYL-CARRIER PROTEIN] METHYL ESTER ESTERASE"/>
    <property type="match status" value="1"/>
</dbReference>
<dbReference type="OrthoDB" id="495620at2"/>